<comment type="caution">
    <text evidence="1">The sequence shown here is derived from an EMBL/GenBank/DDBJ whole genome shotgun (WGS) entry which is preliminary data.</text>
</comment>
<sequence>MKQYPGTRAFTCESLLGSRVVDYRIVDQRARESVQEFKILALQPESDHNPLAFTLREVGCTPGVRQKERKWRVRENLRRQYEQEVTSIILGQEEGNAAVRIITAIRQAAGRVFAPQRKQVDKVWFDMECANLRQDRSKGILEKTTPS</sequence>
<dbReference type="AlphaFoldDB" id="A0ABD1YU03"/>
<dbReference type="Proteomes" id="UP001605036">
    <property type="component" value="Unassembled WGS sequence"/>
</dbReference>
<dbReference type="EMBL" id="JBHFFA010000003">
    <property type="protein sequence ID" value="KAL2633914.1"/>
    <property type="molecule type" value="Genomic_DNA"/>
</dbReference>
<accession>A0ABD1YU03</accession>
<proteinExistence type="predicted"/>
<reference evidence="1 2" key="1">
    <citation type="submission" date="2024-09" db="EMBL/GenBank/DDBJ databases">
        <title>Chromosome-scale assembly of Riccia fluitans.</title>
        <authorList>
            <person name="Paukszto L."/>
            <person name="Sawicki J."/>
            <person name="Karawczyk K."/>
            <person name="Piernik-Szablinska J."/>
            <person name="Szczecinska M."/>
            <person name="Mazdziarz M."/>
        </authorList>
    </citation>
    <scope>NUCLEOTIDE SEQUENCE [LARGE SCALE GENOMIC DNA]</scope>
    <source>
        <strain evidence="1">Rf_01</strain>
        <tissue evidence="1">Aerial parts of the thallus</tissue>
    </source>
</reference>
<protein>
    <submittedName>
        <fullName evidence="1">Uncharacterized protein</fullName>
    </submittedName>
</protein>
<evidence type="ECO:0000313" key="2">
    <source>
        <dbReference type="Proteomes" id="UP001605036"/>
    </source>
</evidence>
<evidence type="ECO:0000313" key="1">
    <source>
        <dbReference type="EMBL" id="KAL2633914.1"/>
    </source>
</evidence>
<organism evidence="1 2">
    <name type="scientific">Riccia fluitans</name>
    <dbReference type="NCBI Taxonomy" id="41844"/>
    <lineage>
        <taxon>Eukaryota</taxon>
        <taxon>Viridiplantae</taxon>
        <taxon>Streptophyta</taxon>
        <taxon>Embryophyta</taxon>
        <taxon>Marchantiophyta</taxon>
        <taxon>Marchantiopsida</taxon>
        <taxon>Marchantiidae</taxon>
        <taxon>Marchantiales</taxon>
        <taxon>Ricciaceae</taxon>
        <taxon>Riccia</taxon>
    </lineage>
</organism>
<gene>
    <name evidence="1" type="ORF">R1flu_005393</name>
</gene>
<name>A0ABD1YU03_9MARC</name>
<keyword evidence="2" id="KW-1185">Reference proteome</keyword>